<dbReference type="RefSeq" id="XP_008684360.2">
    <property type="nucleotide sequence ID" value="XM_008686138.2"/>
</dbReference>
<dbReference type="GeneID" id="103658632"/>
<keyword evidence="1" id="KW-1185">Reference proteome</keyword>
<proteinExistence type="predicted"/>
<reference evidence="2" key="1">
    <citation type="submission" date="2025-08" db="UniProtKB">
        <authorList>
            <consortium name="RefSeq"/>
        </authorList>
    </citation>
    <scope>IDENTIFICATION</scope>
    <source>
        <tissue evidence="2">Whole blood</tissue>
    </source>
</reference>
<name>A0A384BQF9_URSMA</name>
<accession>A0A384BQF9</accession>
<dbReference type="KEGG" id="umr:103658632"/>
<evidence type="ECO:0000313" key="1">
    <source>
        <dbReference type="Proteomes" id="UP000261680"/>
    </source>
</evidence>
<organism evidence="1 2">
    <name type="scientific">Ursus maritimus</name>
    <name type="common">Polar bear</name>
    <name type="synonym">Thalarctos maritimus</name>
    <dbReference type="NCBI Taxonomy" id="29073"/>
    <lineage>
        <taxon>Eukaryota</taxon>
        <taxon>Metazoa</taxon>
        <taxon>Chordata</taxon>
        <taxon>Craniata</taxon>
        <taxon>Vertebrata</taxon>
        <taxon>Euteleostomi</taxon>
        <taxon>Mammalia</taxon>
        <taxon>Eutheria</taxon>
        <taxon>Laurasiatheria</taxon>
        <taxon>Carnivora</taxon>
        <taxon>Caniformia</taxon>
        <taxon>Ursidae</taxon>
        <taxon>Ursus</taxon>
    </lineage>
</organism>
<evidence type="ECO:0000313" key="2">
    <source>
        <dbReference type="RefSeq" id="XP_008684360.2"/>
    </source>
</evidence>
<protein>
    <submittedName>
        <fullName evidence="2">Uncharacterized protein LOC103658632</fullName>
    </submittedName>
</protein>
<gene>
    <name evidence="2" type="primary">LOC103658632</name>
</gene>
<dbReference type="AlphaFoldDB" id="A0A384BQF9"/>
<sequence length="205" mass="22416">MRALAAPPEAPPPCQTVSPTSAQVFHPPVLKFVPRFAADHSRARHLGFRFPAQPDFRLNPKSRFPLPYLPASLRWLAACSIFIRLRLTSLSVPPPSLTEDGGVPQGLWPARPALILPGPSLTQEVLLKKETHLMDIQGVVLMPKALAQAARPRDKNSSLGLPEESKSWLQTRGPAFTTGFYFMPWDASGWAEGQGCCPPPTPVLT</sequence>
<dbReference type="Proteomes" id="UP000261680">
    <property type="component" value="Unplaced"/>
</dbReference>